<keyword evidence="5 6" id="KW-0472">Membrane</keyword>
<dbReference type="EMBL" id="LBPV01000051">
    <property type="protein sequence ID" value="KKP64198.1"/>
    <property type="molecule type" value="Genomic_DNA"/>
</dbReference>
<dbReference type="GO" id="GO:0005886">
    <property type="term" value="C:plasma membrane"/>
    <property type="evidence" value="ECO:0007669"/>
    <property type="project" value="UniProtKB-SubCell"/>
</dbReference>
<organism evidence="7 8">
    <name type="scientific">candidate division WS6 bacterium GW2011_GWE1_34_7</name>
    <dbReference type="NCBI Taxonomy" id="1619093"/>
    <lineage>
        <taxon>Bacteria</taxon>
        <taxon>Candidatus Dojkabacteria</taxon>
    </lineage>
</organism>
<protein>
    <recommendedName>
        <fullName evidence="9">Polysaccharide biosynthesis protein</fullName>
    </recommendedName>
</protein>
<feature type="non-terminal residue" evidence="7">
    <location>
        <position position="284"/>
    </location>
</feature>
<keyword evidence="4 6" id="KW-1133">Transmembrane helix</keyword>
<feature type="transmembrane region" description="Helical" evidence="6">
    <location>
        <begin position="216"/>
        <end position="236"/>
    </location>
</feature>
<dbReference type="AlphaFoldDB" id="A0A0G0B480"/>
<sequence>MIKNILTGNSLFIKNLLLTSVFGGLIGALNYAFNIFVARFTTLEIFGIYGAVLGIIYLIQIPALSIQALVTKVVAKEKSFNLNSYKWSILLQFTALGIVFGFLFLLFKKNISNIATIPSDLIIYLAITFVLAFVSPISKGLLLGKERIFTVNLLLFLETILRFGIGYFAIKTNAPLPLLILSCAIPSVITTLVALPLINLKGDGEKKSIPIDLKELFLATVSFLLLTIPYTLDLILVNPEFRAQYSGVSLLGKLVYFAAITIASVMFARLSNLTKKAEITKSLL</sequence>
<feature type="transmembrane region" description="Helical" evidence="6">
    <location>
        <begin position="176"/>
        <end position="195"/>
    </location>
</feature>
<feature type="transmembrane region" description="Helical" evidence="6">
    <location>
        <begin position="149"/>
        <end position="170"/>
    </location>
</feature>
<keyword evidence="2" id="KW-1003">Cell membrane</keyword>
<evidence type="ECO:0000256" key="1">
    <source>
        <dbReference type="ARBA" id="ARBA00004651"/>
    </source>
</evidence>
<feature type="transmembrane region" description="Helical" evidence="6">
    <location>
        <begin position="87"/>
        <end position="107"/>
    </location>
</feature>
<proteinExistence type="predicted"/>
<feature type="transmembrane region" description="Helical" evidence="6">
    <location>
        <begin position="45"/>
        <end position="66"/>
    </location>
</feature>
<feature type="transmembrane region" description="Helical" evidence="6">
    <location>
        <begin position="248"/>
        <end position="268"/>
    </location>
</feature>
<evidence type="ECO:0000256" key="5">
    <source>
        <dbReference type="ARBA" id="ARBA00023136"/>
    </source>
</evidence>
<evidence type="ECO:0008006" key="9">
    <source>
        <dbReference type="Google" id="ProtNLM"/>
    </source>
</evidence>
<reference evidence="7 8" key="1">
    <citation type="journal article" date="2015" name="Nature">
        <title>rRNA introns, odd ribosomes, and small enigmatic genomes across a large radiation of phyla.</title>
        <authorList>
            <person name="Brown C.T."/>
            <person name="Hug L.A."/>
            <person name="Thomas B.C."/>
            <person name="Sharon I."/>
            <person name="Castelle C.J."/>
            <person name="Singh A."/>
            <person name="Wilkins M.J."/>
            <person name="Williams K.H."/>
            <person name="Banfield J.F."/>
        </authorList>
    </citation>
    <scope>NUCLEOTIDE SEQUENCE [LARGE SCALE GENOMIC DNA]</scope>
</reference>
<feature type="transmembrane region" description="Helical" evidence="6">
    <location>
        <begin position="122"/>
        <end position="142"/>
    </location>
</feature>
<comment type="caution">
    <text evidence="7">The sequence shown here is derived from an EMBL/GenBank/DDBJ whole genome shotgun (WGS) entry which is preliminary data.</text>
</comment>
<evidence type="ECO:0000313" key="8">
    <source>
        <dbReference type="Proteomes" id="UP000033866"/>
    </source>
</evidence>
<dbReference type="Proteomes" id="UP000033866">
    <property type="component" value="Unassembled WGS sequence"/>
</dbReference>
<comment type="subcellular location">
    <subcellularLocation>
        <location evidence="1">Cell membrane</location>
        <topology evidence="1">Multi-pass membrane protein</topology>
    </subcellularLocation>
</comment>
<keyword evidence="3 6" id="KW-0812">Transmembrane</keyword>
<name>A0A0G0B480_9BACT</name>
<evidence type="ECO:0000256" key="3">
    <source>
        <dbReference type="ARBA" id="ARBA00022692"/>
    </source>
</evidence>
<dbReference type="PANTHER" id="PTHR30250:SF26">
    <property type="entry name" value="PSMA PROTEIN"/>
    <property type="match status" value="1"/>
</dbReference>
<evidence type="ECO:0000256" key="4">
    <source>
        <dbReference type="ARBA" id="ARBA00022989"/>
    </source>
</evidence>
<accession>A0A0G0B480</accession>
<dbReference type="InterPro" id="IPR050833">
    <property type="entry name" value="Poly_Biosynth_Transport"/>
</dbReference>
<dbReference type="PANTHER" id="PTHR30250">
    <property type="entry name" value="PST FAMILY PREDICTED COLANIC ACID TRANSPORTER"/>
    <property type="match status" value="1"/>
</dbReference>
<evidence type="ECO:0000256" key="6">
    <source>
        <dbReference type="SAM" id="Phobius"/>
    </source>
</evidence>
<evidence type="ECO:0000313" key="7">
    <source>
        <dbReference type="EMBL" id="KKP64198.1"/>
    </source>
</evidence>
<feature type="transmembrane region" description="Helical" evidence="6">
    <location>
        <begin position="12"/>
        <end position="33"/>
    </location>
</feature>
<gene>
    <name evidence="7" type="ORF">UR61_C0051G0001</name>
</gene>
<evidence type="ECO:0000256" key="2">
    <source>
        <dbReference type="ARBA" id="ARBA00022475"/>
    </source>
</evidence>